<evidence type="ECO:0000256" key="1">
    <source>
        <dbReference type="SAM" id="MobiDB-lite"/>
    </source>
</evidence>
<dbReference type="PANTHER" id="PTHR13211:SF0">
    <property type="entry name" value="TELOMERASE CAJAL BODY PROTEIN 1"/>
    <property type="match status" value="1"/>
</dbReference>
<dbReference type="EMBL" id="QKYT01001340">
    <property type="protein sequence ID" value="RIA79370.1"/>
    <property type="molecule type" value="Genomic_DNA"/>
</dbReference>
<sequence length="511" mass="57560">MEEIRGEIPVTAVDLVASTIETNTENNGYFSIFQYDFIQELSLVCSTKKQFNSSVLDSLKQNKMFEKLEDIYIPNASEENFFKNAKWSPDGTCILTSTNDNVLRIFDLPRNALETADELDLNPVLACHAGETIYDCCWYPMMSSQDPDTCCFLLSSREHPIHLWDAYTGKVRCSYTIIDHRDEIVGPNALSFNLDGSKIYCGYKNMIKIFDLHRPGRDGQDCKTTPSRKSREGQKGIISCLAFNPDRSGLYAAGSYSQTIGLYDESNNELCCILQGTENESIGDIIQVQFSRDGKYLFSSSRKDDYIRCWDIRNTGEILYKLERSGNTNQRLSFDLDITGSFLVTGSLDGKMIVYDLINLNPKGHPRKVLDMLAHDDAISATSIHSTFPLIVSCSGQRKFKSIDADILEKGQNQNNISDNSLKIWRAKGNYAWCYYGAEGEVVIHPATNIEDEENTTTKENNPEDQGTINYGDGTNSLEADIAMIEEQDVNANTVSDNLSDNYIMSYVRFI</sequence>
<comment type="caution">
    <text evidence="2">The sequence shown here is derived from an EMBL/GenBank/DDBJ whole genome shotgun (WGS) entry which is preliminary data.</text>
</comment>
<dbReference type="Proteomes" id="UP000265703">
    <property type="component" value="Unassembled WGS sequence"/>
</dbReference>
<feature type="non-terminal residue" evidence="2">
    <location>
        <position position="1"/>
    </location>
</feature>
<dbReference type="Gene3D" id="2.130.10.10">
    <property type="entry name" value="YVTN repeat-like/Quinoprotein amine dehydrogenase"/>
    <property type="match status" value="2"/>
</dbReference>
<dbReference type="InterPro" id="IPR051150">
    <property type="entry name" value="SWT21/TCAB1_mRNA_Telomere"/>
</dbReference>
<reference evidence="2 3" key="1">
    <citation type="submission" date="2018-06" db="EMBL/GenBank/DDBJ databases">
        <title>Comparative genomics reveals the genomic features of Rhizophagus irregularis, R. cerebriforme, R. diaphanum and Gigaspora rosea, and their symbiotic lifestyle signature.</title>
        <authorList>
            <person name="Morin E."/>
            <person name="San Clemente H."/>
            <person name="Chen E.C.H."/>
            <person name="De La Providencia I."/>
            <person name="Hainaut M."/>
            <person name="Kuo A."/>
            <person name="Kohler A."/>
            <person name="Murat C."/>
            <person name="Tang N."/>
            <person name="Roy S."/>
            <person name="Loubradou J."/>
            <person name="Henrissat B."/>
            <person name="Grigoriev I.V."/>
            <person name="Corradi N."/>
            <person name="Roux C."/>
            <person name="Martin F.M."/>
        </authorList>
    </citation>
    <scope>NUCLEOTIDE SEQUENCE [LARGE SCALE GENOMIC DNA]</scope>
    <source>
        <strain evidence="2 3">DAOM 227022</strain>
    </source>
</reference>
<dbReference type="STRING" id="658196.A0A397RYQ8"/>
<gene>
    <name evidence="2" type="ORF">C1645_794470</name>
</gene>
<dbReference type="SUPFAM" id="SSF50978">
    <property type="entry name" value="WD40 repeat-like"/>
    <property type="match status" value="1"/>
</dbReference>
<feature type="region of interest" description="Disordered" evidence="1">
    <location>
        <begin position="450"/>
        <end position="472"/>
    </location>
</feature>
<protein>
    <submittedName>
        <fullName evidence="2">WD40-repeat-containing domain protein</fullName>
    </submittedName>
</protein>
<evidence type="ECO:0000313" key="3">
    <source>
        <dbReference type="Proteomes" id="UP000265703"/>
    </source>
</evidence>
<dbReference type="OrthoDB" id="239865at2759"/>
<dbReference type="InterPro" id="IPR015943">
    <property type="entry name" value="WD40/YVTN_repeat-like_dom_sf"/>
</dbReference>
<name>A0A397RYQ8_9GLOM</name>
<proteinExistence type="predicted"/>
<dbReference type="SMART" id="SM00320">
    <property type="entry name" value="WD40"/>
    <property type="match status" value="7"/>
</dbReference>
<dbReference type="PANTHER" id="PTHR13211">
    <property type="entry name" value="TELOMERASE CAJAL BODY PROTEIN 1"/>
    <property type="match status" value="1"/>
</dbReference>
<dbReference type="InterPro" id="IPR001680">
    <property type="entry name" value="WD40_rpt"/>
</dbReference>
<organism evidence="2 3">
    <name type="scientific">Glomus cerebriforme</name>
    <dbReference type="NCBI Taxonomy" id="658196"/>
    <lineage>
        <taxon>Eukaryota</taxon>
        <taxon>Fungi</taxon>
        <taxon>Fungi incertae sedis</taxon>
        <taxon>Mucoromycota</taxon>
        <taxon>Glomeromycotina</taxon>
        <taxon>Glomeromycetes</taxon>
        <taxon>Glomerales</taxon>
        <taxon>Glomeraceae</taxon>
        <taxon>Glomus</taxon>
    </lineage>
</organism>
<accession>A0A397RYQ8</accession>
<keyword evidence="3" id="KW-1185">Reference proteome</keyword>
<dbReference type="Pfam" id="PF00400">
    <property type="entry name" value="WD40"/>
    <property type="match status" value="3"/>
</dbReference>
<evidence type="ECO:0000313" key="2">
    <source>
        <dbReference type="EMBL" id="RIA79370.1"/>
    </source>
</evidence>
<dbReference type="AlphaFoldDB" id="A0A397RYQ8"/>
<dbReference type="InterPro" id="IPR036322">
    <property type="entry name" value="WD40_repeat_dom_sf"/>
</dbReference>